<dbReference type="PANTHER" id="PTHR21666">
    <property type="entry name" value="PEPTIDASE-RELATED"/>
    <property type="match status" value="1"/>
</dbReference>
<dbReference type="InterPro" id="IPR050570">
    <property type="entry name" value="Cell_wall_metabolism_enzyme"/>
</dbReference>
<proteinExistence type="predicted"/>
<dbReference type="Pfam" id="PF01551">
    <property type="entry name" value="Peptidase_M23"/>
    <property type="match status" value="1"/>
</dbReference>
<accession>A0ABP9C628</accession>
<dbReference type="EMBL" id="BAABJE010000017">
    <property type="protein sequence ID" value="GAA4803462.1"/>
    <property type="molecule type" value="Genomic_DNA"/>
</dbReference>
<dbReference type="SUPFAM" id="SSF51261">
    <property type="entry name" value="Duplicated hybrid motif"/>
    <property type="match status" value="1"/>
</dbReference>
<evidence type="ECO:0000259" key="2">
    <source>
        <dbReference type="Pfam" id="PF01551"/>
    </source>
</evidence>
<gene>
    <name evidence="3" type="ORF">GCM10023307_32840</name>
</gene>
<protein>
    <submittedName>
        <fullName evidence="3">M23 family metallopeptidase</fullName>
    </submittedName>
</protein>
<keyword evidence="4" id="KW-1185">Reference proteome</keyword>
<evidence type="ECO:0000313" key="3">
    <source>
        <dbReference type="EMBL" id="GAA4803462.1"/>
    </source>
</evidence>
<evidence type="ECO:0000313" key="4">
    <source>
        <dbReference type="Proteomes" id="UP001499959"/>
    </source>
</evidence>
<feature type="coiled-coil region" evidence="1">
    <location>
        <begin position="96"/>
        <end position="123"/>
    </location>
</feature>
<dbReference type="Proteomes" id="UP001499959">
    <property type="component" value="Unassembled WGS sequence"/>
</dbReference>
<dbReference type="PANTHER" id="PTHR21666:SF291">
    <property type="entry name" value="STAGE II SPORULATION PROTEIN Q"/>
    <property type="match status" value="1"/>
</dbReference>
<dbReference type="Gene3D" id="2.70.70.10">
    <property type="entry name" value="Glucose Permease (Domain IIA)"/>
    <property type="match status" value="1"/>
</dbReference>
<comment type="caution">
    <text evidence="3">The sequence shown here is derived from an EMBL/GenBank/DDBJ whole genome shotgun (WGS) entry which is preliminary data.</text>
</comment>
<name>A0ABP9C628_9GAMM</name>
<evidence type="ECO:0000256" key="1">
    <source>
        <dbReference type="SAM" id="Coils"/>
    </source>
</evidence>
<keyword evidence="1" id="KW-0175">Coiled coil</keyword>
<organism evidence="3 4">
    <name type="scientific">Lysobacter hankyongensis</name>
    <dbReference type="NCBI Taxonomy" id="1176535"/>
    <lineage>
        <taxon>Bacteria</taxon>
        <taxon>Pseudomonadati</taxon>
        <taxon>Pseudomonadota</taxon>
        <taxon>Gammaproteobacteria</taxon>
        <taxon>Lysobacterales</taxon>
        <taxon>Lysobacteraceae</taxon>
        <taxon>Lysobacter</taxon>
    </lineage>
</organism>
<reference evidence="4" key="1">
    <citation type="journal article" date="2019" name="Int. J. Syst. Evol. Microbiol.">
        <title>The Global Catalogue of Microorganisms (GCM) 10K type strain sequencing project: providing services to taxonomists for standard genome sequencing and annotation.</title>
        <authorList>
            <consortium name="The Broad Institute Genomics Platform"/>
            <consortium name="The Broad Institute Genome Sequencing Center for Infectious Disease"/>
            <person name="Wu L."/>
            <person name="Ma J."/>
        </authorList>
    </citation>
    <scope>NUCLEOTIDE SEQUENCE [LARGE SCALE GENOMIC DNA]</scope>
    <source>
        <strain evidence="4">JCM 18204</strain>
    </source>
</reference>
<sequence length="333" mass="35220">MTVHSFIQIAQRHATVAAHAVQTTAVHAWESLRPRAIRAAELGATAMREKPGYAAVALLMAGALLGTTGQVWLRDAASVRLQAEVVAQRDSLAATRLEAQREVNALAARLGELQAEASRLNALGERLTRVAQLGDGEFDFDKPVGVGGAGPVRDMPAQELRKGLAGLDAQLRHSGSQLSVLEALLFNRELDKSTMPTGHPIADSYITSGFGYRADPLGGGSQYHKGVDFEANTGDPVLSVADGVVTFSGVRNGYGNVVEVDHGNGYVTRYAHNSRLVGQVGDLVRRGQEIAKAGSTGRSTGAHVHFEVWENGAVVNPHQFLGEVQPAKPAGKG</sequence>
<dbReference type="InterPro" id="IPR016047">
    <property type="entry name" value="M23ase_b-sheet_dom"/>
</dbReference>
<feature type="domain" description="M23ase beta-sheet core" evidence="2">
    <location>
        <begin position="223"/>
        <end position="317"/>
    </location>
</feature>
<dbReference type="InterPro" id="IPR011055">
    <property type="entry name" value="Dup_hybrid_motif"/>
</dbReference>
<dbReference type="CDD" id="cd12797">
    <property type="entry name" value="M23_peptidase"/>
    <property type="match status" value="1"/>
</dbReference>